<reference evidence="1 2" key="1">
    <citation type="journal article" date="2016" name="Genome Announc.">
        <title>Draft Genome Sequence of the Thermotolerant Cyanobacterium Desertifilum sp. IPPAS B-1220.</title>
        <authorList>
            <person name="Mironov K.S."/>
            <person name="Sinetova M.A."/>
            <person name="Bolatkhan K."/>
            <person name="Zayadan B.K."/>
            <person name="Ustinova V.V."/>
            <person name="Kupriyanova E.V."/>
            <person name="Skrypnik A.N."/>
            <person name="Gogoleva N.E."/>
            <person name="Gogolev Y.V."/>
            <person name="Los D.A."/>
        </authorList>
    </citation>
    <scope>NUCLEOTIDE SEQUENCE [LARGE SCALE GENOMIC DNA]</scope>
    <source>
        <strain evidence="1 2">IPPAS B-1220</strain>
    </source>
</reference>
<keyword evidence="2" id="KW-1185">Reference proteome</keyword>
<evidence type="ECO:0000313" key="2">
    <source>
        <dbReference type="Proteomes" id="UP000095472"/>
    </source>
</evidence>
<proteinExistence type="predicted"/>
<dbReference type="EMBL" id="CP182909">
    <property type="protein sequence ID" value="XPM64423.1"/>
    <property type="molecule type" value="Genomic_DNA"/>
</dbReference>
<protein>
    <submittedName>
        <fullName evidence="1">Uncharacterized protein</fullName>
    </submittedName>
</protein>
<sequence>MQKPEPSTNLHYLIPLSLGLLLLVGCSSAQTAVSPNPEPSVAPSPEQPATPPSSNETSQPPGVAQNRPTFQADSDNPNYLRDYEPTEPLPATGRVTIRGDARPLDPSNLFTTCPTDTGLYAYAESTNYEIIICSEEFSPDVPKTYISQAKDGSGSLRIVSQDRDSAYRLTFSNGGYTYSLYRDGARLEQLNAYLEVTEPNGKTYAEALLYLYEYTRRP</sequence>
<gene>
    <name evidence="1" type="ORF">BH720_037050</name>
</gene>
<evidence type="ECO:0000313" key="1">
    <source>
        <dbReference type="EMBL" id="XPM64423.1"/>
    </source>
</evidence>
<organism evidence="1 2">
    <name type="scientific">Desertifilum tharense IPPAS B-1220</name>
    <dbReference type="NCBI Taxonomy" id="1781255"/>
    <lineage>
        <taxon>Bacteria</taxon>
        <taxon>Bacillati</taxon>
        <taxon>Cyanobacteriota</taxon>
        <taxon>Cyanophyceae</taxon>
        <taxon>Desertifilales</taxon>
        <taxon>Desertifilaceae</taxon>
        <taxon>Desertifilum</taxon>
    </lineage>
</organism>
<accession>A0ACD5GTZ9</accession>
<name>A0ACD5GTZ9_9CYAN</name>
<dbReference type="Proteomes" id="UP000095472">
    <property type="component" value="Chromosome"/>
</dbReference>